<accession>A0A8J3KPK3</accession>
<keyword evidence="3" id="KW-1185">Reference proteome</keyword>
<reference evidence="2 3" key="1">
    <citation type="submission" date="2021-01" db="EMBL/GenBank/DDBJ databases">
        <title>Whole genome shotgun sequence of Catellatospora citrea NBRC 14495.</title>
        <authorList>
            <person name="Komaki H."/>
            <person name="Tamura T."/>
        </authorList>
    </citation>
    <scope>NUCLEOTIDE SEQUENCE [LARGE SCALE GENOMIC DNA]</scope>
    <source>
        <strain evidence="2 3">NBRC 14495</strain>
    </source>
</reference>
<comment type="caution">
    <text evidence="2">The sequence shown here is derived from an EMBL/GenBank/DDBJ whole genome shotgun (WGS) entry which is preliminary data.</text>
</comment>
<organism evidence="2 3">
    <name type="scientific">Catellatospora citrea</name>
    <dbReference type="NCBI Taxonomy" id="53366"/>
    <lineage>
        <taxon>Bacteria</taxon>
        <taxon>Bacillati</taxon>
        <taxon>Actinomycetota</taxon>
        <taxon>Actinomycetes</taxon>
        <taxon>Micromonosporales</taxon>
        <taxon>Micromonosporaceae</taxon>
        <taxon>Catellatospora</taxon>
    </lineage>
</organism>
<dbReference type="AlphaFoldDB" id="A0A8J3KPK3"/>
<dbReference type="Proteomes" id="UP000659904">
    <property type="component" value="Unassembled WGS sequence"/>
</dbReference>
<sequence length="220" mass="22705">MTTVRDVVFGELIPGRAGEAAGEVLAAAERLAGAGVVADQPQAPAAALARAVLTKVAELLDIQLSDVFVGAWKTRSALLTAARETHATPGLRREVTIRSFTMPWEYEAEVDVVVNGSVVTTLTAAVTLQLTVTALAAVVEAGRLTALTAGDTTARGELRVRCSSPAAEHTVAEREQPVDLRRELRLGDGGVALVDGADDVPAQRPAPSDASATPEPPAAG</sequence>
<dbReference type="RefSeq" id="WP_120320568.1">
    <property type="nucleotide sequence ID" value="NZ_BONH01000032.1"/>
</dbReference>
<gene>
    <name evidence="2" type="ORF">Cci01nite_59390</name>
</gene>
<evidence type="ECO:0000256" key="1">
    <source>
        <dbReference type="SAM" id="MobiDB-lite"/>
    </source>
</evidence>
<dbReference type="EMBL" id="BONH01000032">
    <property type="protein sequence ID" value="GIG00846.1"/>
    <property type="molecule type" value="Genomic_DNA"/>
</dbReference>
<proteinExistence type="predicted"/>
<feature type="region of interest" description="Disordered" evidence="1">
    <location>
        <begin position="191"/>
        <end position="220"/>
    </location>
</feature>
<evidence type="ECO:0000313" key="3">
    <source>
        <dbReference type="Proteomes" id="UP000659904"/>
    </source>
</evidence>
<evidence type="ECO:0000313" key="2">
    <source>
        <dbReference type="EMBL" id="GIG00846.1"/>
    </source>
</evidence>
<protein>
    <submittedName>
        <fullName evidence="2">Uncharacterized protein</fullName>
    </submittedName>
</protein>
<name>A0A8J3KPK3_9ACTN</name>